<evidence type="ECO:0000256" key="1">
    <source>
        <dbReference type="ARBA" id="ARBA00004127"/>
    </source>
</evidence>
<organism evidence="8 9">
    <name type="scientific">Marasmiellus scandens</name>
    <dbReference type="NCBI Taxonomy" id="2682957"/>
    <lineage>
        <taxon>Eukaryota</taxon>
        <taxon>Fungi</taxon>
        <taxon>Dikarya</taxon>
        <taxon>Basidiomycota</taxon>
        <taxon>Agaricomycotina</taxon>
        <taxon>Agaricomycetes</taxon>
        <taxon>Agaricomycetidae</taxon>
        <taxon>Agaricales</taxon>
        <taxon>Marasmiineae</taxon>
        <taxon>Omphalotaceae</taxon>
        <taxon>Marasmiellus</taxon>
    </lineage>
</organism>
<gene>
    <name evidence="8" type="ORF">VKT23_020372</name>
</gene>
<proteinExistence type="predicted"/>
<evidence type="ECO:0000313" key="8">
    <source>
        <dbReference type="EMBL" id="KAK7434046.1"/>
    </source>
</evidence>
<dbReference type="Proteomes" id="UP001498398">
    <property type="component" value="Unassembled WGS sequence"/>
</dbReference>
<evidence type="ECO:0000256" key="3">
    <source>
        <dbReference type="ARBA" id="ARBA00022989"/>
    </source>
</evidence>
<dbReference type="InterPro" id="IPR001193">
    <property type="entry name" value="MBTPS2"/>
</dbReference>
<feature type="transmembrane region" description="Helical" evidence="6">
    <location>
        <begin position="113"/>
        <end position="133"/>
    </location>
</feature>
<reference evidence="8 9" key="1">
    <citation type="submission" date="2024-01" db="EMBL/GenBank/DDBJ databases">
        <title>A draft genome for the cacao thread blight pathogen Marasmiellus scandens.</title>
        <authorList>
            <person name="Baruah I.K."/>
            <person name="Leung J."/>
            <person name="Bukari Y."/>
            <person name="Amoako-Attah I."/>
            <person name="Meinhardt L.W."/>
            <person name="Bailey B.A."/>
            <person name="Cohen S.P."/>
        </authorList>
    </citation>
    <scope>NUCLEOTIDE SEQUENCE [LARGE SCALE GENOMIC DNA]</scope>
    <source>
        <strain evidence="8 9">GH-19</strain>
    </source>
</reference>
<protein>
    <recommendedName>
        <fullName evidence="5">Endopeptidase S2P</fullName>
    </recommendedName>
</protein>
<feature type="transmembrane region" description="Helical" evidence="6">
    <location>
        <begin position="153"/>
        <end position="174"/>
    </location>
</feature>
<comment type="subcellular location">
    <subcellularLocation>
        <location evidence="1">Endomembrane system</location>
        <topology evidence="1">Multi-pass membrane protein</topology>
    </subcellularLocation>
</comment>
<keyword evidence="2 6" id="KW-0812">Transmembrane</keyword>
<evidence type="ECO:0000256" key="2">
    <source>
        <dbReference type="ARBA" id="ARBA00022692"/>
    </source>
</evidence>
<evidence type="ECO:0000313" key="9">
    <source>
        <dbReference type="Proteomes" id="UP001498398"/>
    </source>
</evidence>
<dbReference type="EMBL" id="JBANRG010000132">
    <property type="protein sequence ID" value="KAK7434046.1"/>
    <property type="molecule type" value="Genomic_DNA"/>
</dbReference>
<sequence>MFYNFGVFFGLLGMICALGVLLYTAGSSVWSLLLYQVKAPETQVSHVKRALVEEETIQTNSASEGFIQPIIPGVTVPLSHLPLILAAVFICQLIHEFGHLLSGALESVPMLSAGMSLTVAIPSAFVSFSTAFLDSLKPSGKARIIAAGPWHNLVFWLLLVLAGRVATTLEGTAVSSVVTNMVWKDVSELGRVVVDVDEDSALKDFLPVGSLVVALDDVSISGKEDSWTNYLRKEKSTNTHSLGWCIAPDTLQDSSCCTEPTTSSTSIFSCFESLDSSTRACLDPILVLTDTRKESRCAKNSDCVKETDVCVGPQDPGAFLRLRIRASWKTSEQEDEIVLWNGPSREIWEQVAMGHYAPRFWFIPLWESVLDFWSYLNMATLSLFLFNLLPLPHLDGSQFLDTILCVVFDGVNGPFGSSTYNVDLDTESGRGLRSGSRWKQRIERLIKLGTLTMLGFSVLVGFAKMTLG</sequence>
<keyword evidence="9" id="KW-1185">Reference proteome</keyword>
<feature type="transmembrane region" description="Helical" evidence="6">
    <location>
        <begin position="7"/>
        <end position="25"/>
    </location>
</feature>
<comment type="caution">
    <text evidence="8">The sequence shown here is derived from an EMBL/GenBank/DDBJ whole genome shotgun (WGS) entry which is preliminary data.</text>
</comment>
<name>A0ABR1IMU0_9AGAR</name>
<dbReference type="Pfam" id="PF02163">
    <property type="entry name" value="Peptidase_M50"/>
    <property type="match status" value="1"/>
</dbReference>
<accession>A0ABR1IMU0</accession>
<evidence type="ECO:0000256" key="4">
    <source>
        <dbReference type="ARBA" id="ARBA00023136"/>
    </source>
</evidence>
<feature type="domain" description="Peptidase M50" evidence="7">
    <location>
        <begin position="85"/>
        <end position="193"/>
    </location>
</feature>
<dbReference type="PANTHER" id="PTHR13325:SF3">
    <property type="entry name" value="MEMBRANE-BOUND TRANSCRIPTION FACTOR SITE-2 PROTEASE"/>
    <property type="match status" value="1"/>
</dbReference>
<evidence type="ECO:0000259" key="7">
    <source>
        <dbReference type="Pfam" id="PF02163"/>
    </source>
</evidence>
<dbReference type="PANTHER" id="PTHR13325">
    <property type="entry name" value="PROTEASE M50 MEMBRANE-BOUND TRANSCRIPTION FACTOR SITE 2 PROTEASE"/>
    <property type="match status" value="1"/>
</dbReference>
<dbReference type="InterPro" id="IPR008915">
    <property type="entry name" value="Peptidase_M50"/>
</dbReference>
<evidence type="ECO:0000256" key="6">
    <source>
        <dbReference type="SAM" id="Phobius"/>
    </source>
</evidence>
<dbReference type="PRINTS" id="PR01000">
    <property type="entry name" value="SREBPS2PTASE"/>
</dbReference>
<evidence type="ECO:0000256" key="5">
    <source>
        <dbReference type="ARBA" id="ARBA00032658"/>
    </source>
</evidence>
<keyword evidence="3 6" id="KW-1133">Transmembrane helix</keyword>
<keyword evidence="4 6" id="KW-0472">Membrane</keyword>
<feature type="transmembrane region" description="Helical" evidence="6">
    <location>
        <begin position="445"/>
        <end position="463"/>
    </location>
</feature>